<reference evidence="1 2" key="1">
    <citation type="submission" date="2021-06" db="EMBL/GenBank/DDBJ databases">
        <title>Caerostris extrusa draft genome.</title>
        <authorList>
            <person name="Kono N."/>
            <person name="Arakawa K."/>
        </authorList>
    </citation>
    <scope>NUCLEOTIDE SEQUENCE [LARGE SCALE GENOMIC DNA]</scope>
</reference>
<dbReference type="EMBL" id="BPLR01011044">
    <property type="protein sequence ID" value="GIY43872.1"/>
    <property type="molecule type" value="Genomic_DNA"/>
</dbReference>
<gene>
    <name evidence="1" type="ORF">CEXT_286881</name>
</gene>
<keyword evidence="2" id="KW-1185">Reference proteome</keyword>
<evidence type="ECO:0000313" key="2">
    <source>
        <dbReference type="Proteomes" id="UP001054945"/>
    </source>
</evidence>
<comment type="caution">
    <text evidence="1">The sequence shown here is derived from an EMBL/GenBank/DDBJ whole genome shotgun (WGS) entry which is preliminary data.</text>
</comment>
<accession>A0AAV4TGF3</accession>
<sequence>MASQWLHLGFHEVSYGDERADVIFIGDISRRFPENSGGCCFLRKGDGSQWLHLGLLEVGYGDERADVIFIVDILRGKIKGFEGVFSVGALDVDLNLMDHNGKHCLK</sequence>
<name>A0AAV4TGF3_CAEEX</name>
<evidence type="ECO:0000313" key="1">
    <source>
        <dbReference type="EMBL" id="GIY43872.1"/>
    </source>
</evidence>
<dbReference type="Proteomes" id="UP001054945">
    <property type="component" value="Unassembled WGS sequence"/>
</dbReference>
<protein>
    <submittedName>
        <fullName evidence="1">Uncharacterized protein</fullName>
    </submittedName>
</protein>
<proteinExistence type="predicted"/>
<dbReference type="AlphaFoldDB" id="A0AAV4TGF3"/>
<organism evidence="1 2">
    <name type="scientific">Caerostris extrusa</name>
    <name type="common">Bark spider</name>
    <name type="synonym">Caerostris bankana</name>
    <dbReference type="NCBI Taxonomy" id="172846"/>
    <lineage>
        <taxon>Eukaryota</taxon>
        <taxon>Metazoa</taxon>
        <taxon>Ecdysozoa</taxon>
        <taxon>Arthropoda</taxon>
        <taxon>Chelicerata</taxon>
        <taxon>Arachnida</taxon>
        <taxon>Araneae</taxon>
        <taxon>Araneomorphae</taxon>
        <taxon>Entelegynae</taxon>
        <taxon>Araneoidea</taxon>
        <taxon>Araneidae</taxon>
        <taxon>Caerostris</taxon>
    </lineage>
</organism>